<evidence type="ECO:0000256" key="1">
    <source>
        <dbReference type="SAM" id="MobiDB-lite"/>
    </source>
</evidence>
<feature type="region of interest" description="Disordered" evidence="1">
    <location>
        <begin position="161"/>
        <end position="181"/>
    </location>
</feature>
<dbReference type="EMBL" id="CABIKO010000156">
    <property type="protein sequence ID" value="VVA29032.1"/>
    <property type="molecule type" value="Genomic_DNA"/>
</dbReference>
<dbReference type="GO" id="GO:0004143">
    <property type="term" value="F:ATP-dependent diacylglycerol kinase activity"/>
    <property type="evidence" value="ECO:0007669"/>
    <property type="project" value="InterPro"/>
</dbReference>
<accession>A0A5E4FNJ9</accession>
<protein>
    <submittedName>
        <fullName evidence="2">PREDICTED: diacylglycerol kinase</fullName>
    </submittedName>
</protein>
<sequence>MRIIVVGRDAIVNWILGVICDLKLPESPSIAPVPLRYHYNGIGASFGWKDISNISPLQSFLVDVALAKPLRTDSWHCLIRMKRTQSSTGRPYASFMDPLPHCLHEVGDVEKAGLGCGSGVGWGGPGDGVGYGVWLSWGTWWPGWLLLVLLGLGRAGSVDGWGDDQGGGRKGEKGRERERRKKKENLQCGDFDCTYLFPLQ</sequence>
<dbReference type="Proteomes" id="UP000327085">
    <property type="component" value="Chromosome 8"/>
</dbReference>
<organism evidence="2 3">
    <name type="scientific">Prunus dulcis</name>
    <name type="common">Almond</name>
    <name type="synonym">Amygdalus dulcis</name>
    <dbReference type="NCBI Taxonomy" id="3755"/>
    <lineage>
        <taxon>Eukaryota</taxon>
        <taxon>Viridiplantae</taxon>
        <taxon>Streptophyta</taxon>
        <taxon>Embryophyta</taxon>
        <taxon>Tracheophyta</taxon>
        <taxon>Spermatophyta</taxon>
        <taxon>Magnoliopsida</taxon>
        <taxon>eudicotyledons</taxon>
        <taxon>Gunneridae</taxon>
        <taxon>Pentapetalae</taxon>
        <taxon>rosids</taxon>
        <taxon>fabids</taxon>
        <taxon>Rosales</taxon>
        <taxon>Rosaceae</taxon>
        <taxon>Amygdaloideae</taxon>
        <taxon>Amygdaleae</taxon>
        <taxon>Prunus</taxon>
    </lineage>
</organism>
<dbReference type="InterPro" id="IPR037607">
    <property type="entry name" value="DGK"/>
</dbReference>
<name>A0A5E4FNJ9_PRUDU</name>
<dbReference type="InParanoid" id="A0A5E4FNJ9"/>
<dbReference type="AlphaFoldDB" id="A0A5E4FNJ9"/>
<dbReference type="GO" id="GO:0007165">
    <property type="term" value="P:signal transduction"/>
    <property type="evidence" value="ECO:0007669"/>
    <property type="project" value="InterPro"/>
</dbReference>
<keyword evidence="2" id="KW-0418">Kinase</keyword>
<dbReference type="Gramene" id="VVA29032">
    <property type="protein sequence ID" value="VVA29032"/>
    <property type="gene ID" value="Prudul26B010044"/>
</dbReference>
<proteinExistence type="predicted"/>
<evidence type="ECO:0000313" key="2">
    <source>
        <dbReference type="EMBL" id="VVA29032.1"/>
    </source>
</evidence>
<evidence type="ECO:0000313" key="3">
    <source>
        <dbReference type="Proteomes" id="UP000327085"/>
    </source>
</evidence>
<dbReference type="PANTHER" id="PTHR11255">
    <property type="entry name" value="DIACYLGLYCEROL KINASE"/>
    <property type="match status" value="1"/>
</dbReference>
<reference evidence="3" key="1">
    <citation type="journal article" date="2020" name="Plant J.">
        <title>Transposons played a major role in the diversification between the closely related almond and peach genomes: results from the almond genome sequence.</title>
        <authorList>
            <person name="Alioto T."/>
            <person name="Alexiou K.G."/>
            <person name="Bardil A."/>
            <person name="Barteri F."/>
            <person name="Castanera R."/>
            <person name="Cruz F."/>
            <person name="Dhingra A."/>
            <person name="Duval H."/>
            <person name="Fernandez I Marti A."/>
            <person name="Frias L."/>
            <person name="Galan B."/>
            <person name="Garcia J.L."/>
            <person name="Howad W."/>
            <person name="Gomez-Garrido J."/>
            <person name="Gut M."/>
            <person name="Julca I."/>
            <person name="Morata J."/>
            <person name="Puigdomenech P."/>
            <person name="Ribeca P."/>
            <person name="Rubio Cabetas M.J."/>
            <person name="Vlasova A."/>
            <person name="Wirthensohn M."/>
            <person name="Garcia-Mas J."/>
            <person name="Gabaldon T."/>
            <person name="Casacuberta J.M."/>
            <person name="Arus P."/>
        </authorList>
    </citation>
    <scope>NUCLEOTIDE SEQUENCE [LARGE SCALE GENOMIC DNA]</scope>
    <source>
        <strain evidence="3">cv. Texas</strain>
    </source>
</reference>
<gene>
    <name evidence="2" type="ORF">ALMOND_2B010044</name>
</gene>
<dbReference type="GO" id="GO:0016020">
    <property type="term" value="C:membrane"/>
    <property type="evidence" value="ECO:0007669"/>
    <property type="project" value="TreeGrafter"/>
</dbReference>
<keyword evidence="2" id="KW-0808">Transferase</keyword>
<feature type="compositionally biased region" description="Basic and acidic residues" evidence="1">
    <location>
        <begin position="166"/>
        <end position="177"/>
    </location>
</feature>
<dbReference type="PANTHER" id="PTHR11255:SF29">
    <property type="entry name" value="DIACYLGLYCEROL KINASE"/>
    <property type="match status" value="1"/>
</dbReference>